<dbReference type="EMBL" id="LT607756">
    <property type="protein sequence ID" value="SCG84590.1"/>
    <property type="molecule type" value="Genomic_DNA"/>
</dbReference>
<evidence type="ECO:0000256" key="6">
    <source>
        <dbReference type="ARBA" id="ARBA00022842"/>
    </source>
</evidence>
<evidence type="ECO:0000256" key="3">
    <source>
        <dbReference type="ARBA" id="ARBA00022598"/>
    </source>
</evidence>
<feature type="domain" description="CobB/CobQ-like glutamine amidotransferase" evidence="10">
    <location>
        <begin position="248"/>
        <end position="433"/>
    </location>
</feature>
<organism evidence="11 12">
    <name type="scientific">Methanobacterium congolense</name>
    <dbReference type="NCBI Taxonomy" id="118062"/>
    <lineage>
        <taxon>Archaea</taxon>
        <taxon>Methanobacteriati</taxon>
        <taxon>Methanobacteriota</taxon>
        <taxon>Methanomada group</taxon>
        <taxon>Methanobacteria</taxon>
        <taxon>Methanobacteriales</taxon>
        <taxon>Methanobacteriaceae</taxon>
        <taxon>Methanobacterium</taxon>
    </lineage>
</organism>
<comment type="miscellaneous">
    <text evidence="8">The a and c carboxylates of cobyrinate and Ni-sirohydrochlorin are activated for nucleophilic attack via formation of a phosphorylated intermediate by ATP. CbiA catalyzes first the amidation of the c-carboxylate, and then that of the a-carboxylate.</text>
</comment>
<dbReference type="Gene3D" id="3.40.50.300">
    <property type="entry name" value="P-loop containing nucleotide triphosphate hydrolases"/>
    <property type="match status" value="1"/>
</dbReference>
<dbReference type="PROSITE" id="PS51274">
    <property type="entry name" value="GATASE_COBBQ"/>
    <property type="match status" value="1"/>
</dbReference>
<dbReference type="CDD" id="cd03130">
    <property type="entry name" value="GATase1_CobB"/>
    <property type="match status" value="1"/>
</dbReference>
<dbReference type="Proteomes" id="UP000094707">
    <property type="component" value="Chromosome I"/>
</dbReference>
<dbReference type="GO" id="GO:0009236">
    <property type="term" value="P:cobalamin biosynthetic process"/>
    <property type="evidence" value="ECO:0007669"/>
    <property type="project" value="UniProtKB-UniRule"/>
</dbReference>
<dbReference type="Gene3D" id="3.40.50.880">
    <property type="match status" value="1"/>
</dbReference>
<evidence type="ECO:0000256" key="8">
    <source>
        <dbReference type="HAMAP-Rule" id="MF_00027"/>
    </source>
</evidence>
<dbReference type="SUPFAM" id="SSF52540">
    <property type="entry name" value="P-loop containing nucleoside triphosphate hydrolases"/>
    <property type="match status" value="1"/>
</dbReference>
<keyword evidence="6 8" id="KW-0460">Magnesium</keyword>
<evidence type="ECO:0000259" key="10">
    <source>
        <dbReference type="Pfam" id="PF07685"/>
    </source>
</evidence>
<dbReference type="NCBIfam" id="NF002204">
    <property type="entry name" value="PRK01077.1"/>
    <property type="match status" value="1"/>
</dbReference>
<accession>A0A1D3KZ75</accession>
<dbReference type="NCBIfam" id="TIGR00379">
    <property type="entry name" value="cobB"/>
    <property type="match status" value="1"/>
</dbReference>
<dbReference type="AlphaFoldDB" id="A0A1D3KZ75"/>
<dbReference type="NCBIfam" id="NF033195">
    <property type="entry name" value="F430_CfbB"/>
    <property type="match status" value="1"/>
</dbReference>
<comment type="cofactor">
    <cofactor evidence="1 8">
        <name>Mg(2+)</name>
        <dbReference type="ChEBI" id="CHEBI:18420"/>
    </cofactor>
</comment>
<keyword evidence="2 8" id="KW-0169">Cobalamin biosynthesis</keyword>
<dbReference type="InterPro" id="IPR011698">
    <property type="entry name" value="GATase_3"/>
</dbReference>
<dbReference type="EC" id="6.3.5.11" evidence="8"/>
<dbReference type="PATRIC" id="fig|129848.4.peg.1"/>
<reference evidence="11 12" key="1">
    <citation type="submission" date="2016-08" db="EMBL/GenBank/DDBJ databases">
        <authorList>
            <person name="Seilhamer J.J."/>
        </authorList>
    </citation>
    <scope>NUCLEOTIDE SEQUENCE [LARGE SCALE GENOMIC DNA]</scope>
    <source>
        <strain evidence="11">Buetzberg</strain>
    </source>
</reference>
<keyword evidence="8" id="KW-0484">Methanogenesis</keyword>
<evidence type="ECO:0000256" key="5">
    <source>
        <dbReference type="ARBA" id="ARBA00022840"/>
    </source>
</evidence>
<evidence type="ECO:0000313" key="12">
    <source>
        <dbReference type="Proteomes" id="UP000094707"/>
    </source>
</evidence>
<comment type="pathway">
    <text evidence="8">Cofactor biosynthesis; adenosylcobalamin biosynthesis; cob(II)yrinate a,c-diamide from sirohydrochlorin (anaerobic route): step 10/10.</text>
</comment>
<evidence type="ECO:0000256" key="1">
    <source>
        <dbReference type="ARBA" id="ARBA00001946"/>
    </source>
</evidence>
<evidence type="ECO:0000256" key="7">
    <source>
        <dbReference type="ARBA" id="ARBA00022962"/>
    </source>
</evidence>
<dbReference type="SMR" id="A0A1D3KZ75"/>
<dbReference type="KEGG" id="mcub:MCBB_0001"/>
<dbReference type="UniPathway" id="UPA00148">
    <property type="reaction ID" value="UER00231"/>
</dbReference>
<comment type="catalytic activity">
    <reaction evidence="8">
        <text>Ni-sirohydrochlorin + 2 L-glutamine + 2 ATP + 2 H2O = Ni-sirohydrochlorin a,c-diamide + 2 L-glutamate + 2 ADP + 2 phosphate + 2 H(+)</text>
        <dbReference type="Rhea" id="RHEA:52896"/>
        <dbReference type="ChEBI" id="CHEBI:15377"/>
        <dbReference type="ChEBI" id="CHEBI:15378"/>
        <dbReference type="ChEBI" id="CHEBI:29985"/>
        <dbReference type="ChEBI" id="CHEBI:30616"/>
        <dbReference type="ChEBI" id="CHEBI:43474"/>
        <dbReference type="ChEBI" id="CHEBI:58359"/>
        <dbReference type="ChEBI" id="CHEBI:136841"/>
        <dbReference type="ChEBI" id="CHEBI:136887"/>
        <dbReference type="ChEBI" id="CHEBI:456216"/>
        <dbReference type="EC" id="6.3.5.12"/>
    </reaction>
</comment>
<dbReference type="InterPro" id="IPR004484">
    <property type="entry name" value="CbiA/CobB_synth"/>
</dbReference>
<dbReference type="GO" id="GO:0042242">
    <property type="term" value="F:cobyrinic acid a,c-diamide synthase activity"/>
    <property type="evidence" value="ECO:0007669"/>
    <property type="project" value="UniProtKB-UniRule"/>
</dbReference>
<dbReference type="PANTHER" id="PTHR43873:SF1">
    <property type="entry name" value="COBYRINATE A,C-DIAMIDE SYNTHASE"/>
    <property type="match status" value="1"/>
</dbReference>
<comment type="similarity">
    <text evidence="8">Belongs to the CobB/CbiA family.</text>
</comment>
<comment type="catalytic activity">
    <reaction evidence="8">
        <text>cob(II)yrinate + 2 L-glutamine + 2 ATP + 2 H2O = cob(II)yrinate a,c diamide + 2 L-glutamate + 2 ADP + 2 phosphate + 2 H(+)</text>
        <dbReference type="Rhea" id="RHEA:26289"/>
        <dbReference type="ChEBI" id="CHEBI:15377"/>
        <dbReference type="ChEBI" id="CHEBI:15378"/>
        <dbReference type="ChEBI" id="CHEBI:29985"/>
        <dbReference type="ChEBI" id="CHEBI:30616"/>
        <dbReference type="ChEBI" id="CHEBI:43474"/>
        <dbReference type="ChEBI" id="CHEBI:58359"/>
        <dbReference type="ChEBI" id="CHEBI:58537"/>
        <dbReference type="ChEBI" id="CHEBI:58894"/>
        <dbReference type="ChEBI" id="CHEBI:456216"/>
        <dbReference type="EC" id="6.3.5.11"/>
    </reaction>
</comment>
<dbReference type="CDD" id="cd05388">
    <property type="entry name" value="CobB_N"/>
    <property type="match status" value="1"/>
</dbReference>
<evidence type="ECO:0000259" key="9">
    <source>
        <dbReference type="Pfam" id="PF01656"/>
    </source>
</evidence>
<keyword evidence="5 8" id="KW-0067">ATP-binding</keyword>
<dbReference type="PANTHER" id="PTHR43873">
    <property type="entry name" value="COBYRINATE A,C-DIAMIDE SYNTHASE"/>
    <property type="match status" value="1"/>
</dbReference>
<dbReference type="InterPro" id="IPR002586">
    <property type="entry name" value="CobQ/CobB/MinD/ParA_Nub-bd_dom"/>
</dbReference>
<dbReference type="GO" id="GO:0015948">
    <property type="term" value="P:methanogenesis"/>
    <property type="evidence" value="ECO:0007669"/>
    <property type="project" value="UniProtKB-KW"/>
</dbReference>
<feature type="domain" description="CobQ/CobB/MinD/ParA nucleotide binding" evidence="9">
    <location>
        <begin position="4"/>
        <end position="188"/>
    </location>
</feature>
<dbReference type="SUPFAM" id="SSF52317">
    <property type="entry name" value="Class I glutamine amidotransferase-like"/>
    <property type="match status" value="1"/>
</dbReference>
<dbReference type="RefSeq" id="WP_071905683.1">
    <property type="nucleotide sequence ID" value="NZ_LT607756.1"/>
</dbReference>
<keyword evidence="4 8" id="KW-0547">Nucleotide-binding</keyword>
<feature type="site" description="Increases nucleophilicity of active site Cys" evidence="8">
    <location>
        <position position="429"/>
    </location>
</feature>
<dbReference type="InterPro" id="IPR029062">
    <property type="entry name" value="Class_I_gatase-like"/>
</dbReference>
<sequence>MRLVLAGTGSAVGKTTISTGIMKALSTEYKVQPFKVGPDYIDPTYHTLATGKRSRNLDSFFMSDGQIKTAFEEGLGRSKSEFGIIEGVRGLYEGMSAVDDVGSTASIAKTLNAPVILILNARSLVRSAAAVVLGFKALDPDINVQGVILNQVKGKNHYLKAKEAIETLTETPVIGGIPRDDEISVESRHLGLVPAVERENILRSIEHWGEVMEENIDLDALVSIMKDSSKIPEGREELWRTENKRKVKIGVAMDEVFTFYYAENLEALEANGAQLVYFSPLHDAEVPDVDAIYIGGGYPEIFKKELESNHSMRTSVKKFCQDGRPVYAECGGLMYLTRSIDKSSMCGVFPYPSYMTPRVQGLSYTIAEATRDSPTLKKGEIFRGHEFHYSKVDITDGKPEFAFKMHRGRGITGSEDGMMIKNTVASYVHTHVAACQGFASNLTISALEFEDESKQL</sequence>
<dbReference type="GeneID" id="30410867"/>
<dbReference type="STRING" id="118062.MCBB_0001"/>
<evidence type="ECO:0000313" key="11">
    <source>
        <dbReference type="EMBL" id="SCG84590.1"/>
    </source>
</evidence>
<protein>
    <recommendedName>
        <fullName evidence="8">Cobyrinate a,c-diamide synthase</fullName>
        <ecNumber evidence="8">6.3.5.11</ecNumber>
    </recommendedName>
    <alternativeName>
        <fullName evidence="8">Cobyrinic acid a,c-diamide synthetase</fullName>
    </alternativeName>
    <alternativeName>
        <fullName evidence="8">Ni-sirohydrochlorin a,c-diamide synthase</fullName>
        <ecNumber evidence="8">6.3.5.12</ecNumber>
    </alternativeName>
    <alternativeName>
        <fullName evidence="8">Ni-sirohydrochlorin a,c-diamide synthetase</fullName>
    </alternativeName>
</protein>
<dbReference type="EC" id="6.3.5.12" evidence="8"/>
<keyword evidence="12" id="KW-1185">Reference proteome</keyword>
<gene>
    <name evidence="8 11" type="primary">cbiA</name>
    <name evidence="8" type="synonym">cfbB</name>
    <name evidence="11" type="ORF">MCBB_0001</name>
</gene>
<dbReference type="Pfam" id="PF07685">
    <property type="entry name" value="GATase_3"/>
    <property type="match status" value="1"/>
</dbReference>
<dbReference type="HAMAP" id="MF_00027">
    <property type="entry name" value="CobB_CbiA"/>
    <property type="match status" value="1"/>
</dbReference>
<evidence type="ECO:0000256" key="4">
    <source>
        <dbReference type="ARBA" id="ARBA00022741"/>
    </source>
</evidence>
<keyword evidence="3 8" id="KW-0436">Ligase</keyword>
<comment type="function">
    <text evidence="8">Catalyzes the ATP-dependent amidation of the two carboxylate groups at positions a and c of cobyrinate, using either L-glutamine or ammonia as the nitrogen source. Involved in the biosynthesis of the unique nickel-containing tetrapyrrole coenzyme F430, the prosthetic group of methyl-coenzyme M reductase (MCR), which plays a key role in methanogenesis and anaerobic methane oxidation. Catalyzes the ATP-dependent amidation of the two carboxylate groups at positions a and c of Ni-sirohydrochlorin, using L-glutamine or ammonia as the nitrogen source.</text>
</comment>
<comment type="domain">
    <text evidence="8">Comprises of two domains. The C-terminal domain contains the binding site for glutamine and catalyzes the hydrolysis of this substrate to glutamate and ammonia. The N-terminal domain is anticipated to bind ATP, and cobyrinate or Ni-sirohydrochlorin, and catalyzes the ultimate synthesis of the diamide product. The ammonia produced via the glutaminase domain is probably translocated to the adjacent domain via a molecular tunnel, where it reacts with an activated intermediate.</text>
</comment>
<name>A0A1D3KZ75_9EURY</name>
<dbReference type="Pfam" id="PF01656">
    <property type="entry name" value="CbiA"/>
    <property type="match status" value="1"/>
</dbReference>
<evidence type="ECO:0000256" key="2">
    <source>
        <dbReference type="ARBA" id="ARBA00022573"/>
    </source>
</evidence>
<dbReference type="InterPro" id="IPR027417">
    <property type="entry name" value="P-loop_NTPase"/>
</dbReference>
<dbReference type="GO" id="GO:0005524">
    <property type="term" value="F:ATP binding"/>
    <property type="evidence" value="ECO:0007669"/>
    <property type="project" value="UniProtKB-UniRule"/>
</dbReference>
<proteinExistence type="inferred from homology"/>
<dbReference type="OrthoDB" id="8896at2157"/>
<feature type="active site" description="Nucleophile" evidence="8">
    <location>
        <position position="330"/>
    </location>
</feature>
<keyword evidence="7 8" id="KW-0315">Glutamine amidotransferase</keyword>